<evidence type="ECO:0000256" key="7">
    <source>
        <dbReference type="ARBA" id="ARBA00023136"/>
    </source>
</evidence>
<keyword evidence="4 10" id="KW-0812">Transmembrane</keyword>
<evidence type="ECO:0000256" key="4">
    <source>
        <dbReference type="ARBA" id="ARBA00022692"/>
    </source>
</evidence>
<dbReference type="InterPro" id="IPR003811">
    <property type="entry name" value="G3P_acylTferase_PlsY"/>
</dbReference>
<dbReference type="Proteomes" id="UP000778970">
    <property type="component" value="Unassembled WGS sequence"/>
</dbReference>
<keyword evidence="2 10" id="KW-0444">Lipid biosynthesis</keyword>
<dbReference type="SMART" id="SM01207">
    <property type="entry name" value="G3P_acyltransf"/>
    <property type="match status" value="1"/>
</dbReference>
<feature type="transmembrane region" description="Helical" evidence="10">
    <location>
        <begin position="120"/>
        <end position="141"/>
    </location>
</feature>
<feature type="transmembrane region" description="Helical" evidence="10">
    <location>
        <begin position="63"/>
        <end position="84"/>
    </location>
</feature>
<feature type="transmembrane region" description="Helical" evidence="10">
    <location>
        <begin position="12"/>
        <end position="37"/>
    </location>
</feature>
<name>A0A934QE32_9PROT</name>
<evidence type="ECO:0000256" key="3">
    <source>
        <dbReference type="ARBA" id="ARBA00022679"/>
    </source>
</evidence>
<dbReference type="GO" id="GO:0005886">
    <property type="term" value="C:plasma membrane"/>
    <property type="evidence" value="ECO:0007669"/>
    <property type="project" value="UniProtKB-SubCell"/>
</dbReference>
<keyword evidence="9 10" id="KW-1208">Phospholipid metabolism</keyword>
<keyword evidence="12" id="KW-1185">Reference proteome</keyword>
<evidence type="ECO:0000313" key="11">
    <source>
        <dbReference type="EMBL" id="MBK1695678.1"/>
    </source>
</evidence>
<keyword evidence="11" id="KW-0012">Acyltransferase</keyword>
<reference evidence="11" key="2">
    <citation type="journal article" date="2020" name="Microorganisms">
        <title>Osmotic Adaptation and Compatible Solute Biosynthesis of Phototrophic Bacteria as Revealed from Genome Analyses.</title>
        <authorList>
            <person name="Imhoff J.F."/>
            <person name="Rahn T."/>
            <person name="Kunzel S."/>
            <person name="Keller A."/>
            <person name="Neulinger S.C."/>
        </authorList>
    </citation>
    <scope>NUCLEOTIDE SEQUENCE</scope>
    <source>
        <strain evidence="11">DSM 9154</strain>
    </source>
</reference>
<comment type="caution">
    <text evidence="11">The sequence shown here is derived from an EMBL/GenBank/DDBJ whole genome shotgun (WGS) entry which is preliminary data.</text>
</comment>
<dbReference type="HAMAP" id="MF_01043">
    <property type="entry name" value="PlsY"/>
    <property type="match status" value="1"/>
</dbReference>
<dbReference type="EMBL" id="NRRE01000006">
    <property type="protein sequence ID" value="MBK1695678.1"/>
    <property type="molecule type" value="Genomic_DNA"/>
</dbReference>
<dbReference type="GO" id="GO:0043772">
    <property type="term" value="F:acyl-phosphate glycerol-3-phosphate acyltransferase activity"/>
    <property type="evidence" value="ECO:0007669"/>
    <property type="project" value="UniProtKB-UniRule"/>
</dbReference>
<evidence type="ECO:0000256" key="10">
    <source>
        <dbReference type="HAMAP-Rule" id="MF_01043"/>
    </source>
</evidence>
<dbReference type="AlphaFoldDB" id="A0A934QE32"/>
<dbReference type="PANTHER" id="PTHR30309:SF0">
    <property type="entry name" value="GLYCEROL-3-PHOSPHATE ACYLTRANSFERASE-RELATED"/>
    <property type="match status" value="1"/>
</dbReference>
<dbReference type="NCBIfam" id="TIGR00023">
    <property type="entry name" value="glycerol-3-phosphate 1-O-acyltransferase PlsY"/>
    <property type="match status" value="1"/>
</dbReference>
<accession>A0A934QE32</accession>
<comment type="subcellular location">
    <subcellularLocation>
        <location evidence="10">Cell membrane</location>
        <topology evidence="10">Multi-pass membrane protein</topology>
    </subcellularLocation>
</comment>
<dbReference type="PANTHER" id="PTHR30309">
    <property type="entry name" value="INNER MEMBRANE PROTEIN YGIH"/>
    <property type="match status" value="1"/>
</dbReference>
<feature type="transmembrane region" description="Helical" evidence="10">
    <location>
        <begin position="161"/>
        <end position="185"/>
    </location>
</feature>
<evidence type="ECO:0000256" key="5">
    <source>
        <dbReference type="ARBA" id="ARBA00022989"/>
    </source>
</evidence>
<keyword evidence="1 10" id="KW-1003">Cell membrane</keyword>
<keyword evidence="8 10" id="KW-0594">Phospholipid biosynthesis</keyword>
<reference evidence="11" key="1">
    <citation type="submission" date="2017-08" db="EMBL/GenBank/DDBJ databases">
        <authorList>
            <person name="Imhoff J.F."/>
            <person name="Rahn T."/>
            <person name="Kuenzel S."/>
            <person name="Neulinger S.C."/>
        </authorList>
    </citation>
    <scope>NUCLEOTIDE SEQUENCE</scope>
    <source>
        <strain evidence="11">DSM 9154</strain>
    </source>
</reference>
<evidence type="ECO:0000256" key="6">
    <source>
        <dbReference type="ARBA" id="ARBA00023098"/>
    </source>
</evidence>
<keyword evidence="3 10" id="KW-0808">Transferase</keyword>
<evidence type="ECO:0000256" key="2">
    <source>
        <dbReference type="ARBA" id="ARBA00022516"/>
    </source>
</evidence>
<comment type="function">
    <text evidence="10">Catalyzes the transfer of an acyl group from acyl-phosphate (acyl-PO(4)) to glycerol-3-phosphate (G3P) to form lysophosphatidic acid (LPA). This enzyme utilizes acyl-phosphate as fatty acyl donor, but not acyl-CoA or acyl-ACP.</text>
</comment>
<keyword evidence="5 10" id="KW-1133">Transmembrane helix</keyword>
<evidence type="ECO:0000256" key="1">
    <source>
        <dbReference type="ARBA" id="ARBA00022475"/>
    </source>
</evidence>
<gene>
    <name evidence="10 11" type="primary">plsY</name>
    <name evidence="11" type="ORF">CKO21_00260</name>
</gene>
<organism evidence="11 12">
    <name type="scientific">Rhodovibrio salinarum</name>
    <dbReference type="NCBI Taxonomy" id="1087"/>
    <lineage>
        <taxon>Bacteria</taxon>
        <taxon>Pseudomonadati</taxon>
        <taxon>Pseudomonadota</taxon>
        <taxon>Alphaproteobacteria</taxon>
        <taxon>Rhodospirillales</taxon>
        <taxon>Rhodovibrionaceae</taxon>
        <taxon>Rhodovibrio</taxon>
    </lineage>
</organism>
<evidence type="ECO:0000256" key="8">
    <source>
        <dbReference type="ARBA" id="ARBA00023209"/>
    </source>
</evidence>
<comment type="pathway">
    <text evidence="10">Lipid metabolism; phospholipid metabolism.</text>
</comment>
<dbReference type="EC" id="2.3.1.275" evidence="10"/>
<protein>
    <recommendedName>
        <fullName evidence="10">Glycerol-3-phosphate acyltransferase</fullName>
    </recommendedName>
    <alternativeName>
        <fullName evidence="10">Acyl-PO4 G3P acyltransferase</fullName>
    </alternativeName>
    <alternativeName>
        <fullName evidence="10">Acyl-phosphate--glycerol-3-phosphate acyltransferase</fullName>
    </alternativeName>
    <alternativeName>
        <fullName evidence="10">G3P acyltransferase</fullName>
        <shortName evidence="10">GPAT</shortName>
        <ecNumber evidence="10">2.3.1.275</ecNumber>
    </alternativeName>
    <alternativeName>
        <fullName evidence="10">Lysophosphatidic acid synthase</fullName>
        <shortName evidence="10">LPA synthase</shortName>
    </alternativeName>
</protein>
<comment type="catalytic activity">
    <reaction evidence="10">
        <text>an acyl phosphate + sn-glycerol 3-phosphate = a 1-acyl-sn-glycero-3-phosphate + phosphate</text>
        <dbReference type="Rhea" id="RHEA:34075"/>
        <dbReference type="ChEBI" id="CHEBI:43474"/>
        <dbReference type="ChEBI" id="CHEBI:57597"/>
        <dbReference type="ChEBI" id="CHEBI:57970"/>
        <dbReference type="ChEBI" id="CHEBI:59918"/>
        <dbReference type="EC" id="2.3.1.275"/>
    </reaction>
</comment>
<keyword evidence="7 10" id="KW-0472">Membrane</keyword>
<evidence type="ECO:0000313" key="12">
    <source>
        <dbReference type="Proteomes" id="UP000778970"/>
    </source>
</evidence>
<keyword evidence="6 10" id="KW-0443">Lipid metabolism</keyword>
<proteinExistence type="inferred from homology"/>
<comment type="subunit">
    <text evidence="10">Probably interacts with PlsX.</text>
</comment>
<comment type="similarity">
    <text evidence="10">Belongs to the PlsY family.</text>
</comment>
<evidence type="ECO:0000256" key="9">
    <source>
        <dbReference type="ARBA" id="ARBA00023264"/>
    </source>
</evidence>
<dbReference type="Pfam" id="PF02660">
    <property type="entry name" value="G3P_acyltransf"/>
    <property type="match status" value="1"/>
</dbReference>
<feature type="transmembrane region" description="Helical" evidence="10">
    <location>
        <begin position="90"/>
        <end position="108"/>
    </location>
</feature>
<dbReference type="RefSeq" id="WP_027288463.1">
    <property type="nucleotide sequence ID" value="NZ_NRRE01000006.1"/>
</dbReference>
<sequence>MPDPISWSLSGPYLFASLLAGYLLGAIPFGIVLTRLAGYGDLRKMGSGNIGATNVLRTGRKDLAAATLILDAGKGAAAVLLAGWLYGPDIALMAAYGAVLGHLFPVWLKFRGGKGVATTLGVHIAIAWPMGLACCAVWLATAVTTRFSSLAALISMASAPIWAWYLVHDVQLVQFAAIIAVVVWFKHHENIRRLIKGEESKIGQKGKPRV</sequence>
<dbReference type="GO" id="GO:0008654">
    <property type="term" value="P:phospholipid biosynthetic process"/>
    <property type="evidence" value="ECO:0007669"/>
    <property type="project" value="UniProtKB-UniRule"/>
</dbReference>